<keyword evidence="1" id="KW-0812">Transmembrane</keyword>
<feature type="transmembrane region" description="Helical" evidence="1">
    <location>
        <begin position="127"/>
        <end position="146"/>
    </location>
</feature>
<gene>
    <name evidence="2" type="ORF">SAMN02746065_1472</name>
</gene>
<evidence type="ECO:0000313" key="2">
    <source>
        <dbReference type="EMBL" id="SMD13172.1"/>
    </source>
</evidence>
<proteinExistence type="predicted"/>
<evidence type="ECO:0000313" key="3">
    <source>
        <dbReference type="Proteomes" id="UP000192418"/>
    </source>
</evidence>
<feature type="transmembrane region" description="Helical" evidence="1">
    <location>
        <begin position="225"/>
        <end position="243"/>
    </location>
</feature>
<feature type="transmembrane region" description="Helical" evidence="1">
    <location>
        <begin position="58"/>
        <end position="80"/>
    </location>
</feature>
<dbReference type="RefSeq" id="WP_084071960.1">
    <property type="nucleotide sequence ID" value="NZ_FWXY01000047.1"/>
</dbReference>
<accession>A0A1W2EUB4</accession>
<dbReference type="Proteomes" id="UP000192418">
    <property type="component" value="Unassembled WGS sequence"/>
</dbReference>
<keyword evidence="1" id="KW-1133">Transmembrane helix</keyword>
<dbReference type="OrthoDB" id="5421233at2"/>
<evidence type="ECO:0000256" key="1">
    <source>
        <dbReference type="SAM" id="Phobius"/>
    </source>
</evidence>
<feature type="transmembrane region" description="Helical" evidence="1">
    <location>
        <begin position="35"/>
        <end position="52"/>
    </location>
</feature>
<dbReference type="EMBL" id="FWXY01000047">
    <property type="protein sequence ID" value="SMD13172.1"/>
    <property type="molecule type" value="Genomic_DNA"/>
</dbReference>
<feature type="transmembrane region" description="Helical" evidence="1">
    <location>
        <begin position="167"/>
        <end position="187"/>
    </location>
</feature>
<protein>
    <recommendedName>
        <fullName evidence="4">Cytochrome c assembly protein domain-containing protein</fullName>
    </recommendedName>
</protein>
<name>A0A1W2EUB4_9BACT</name>
<keyword evidence="1" id="KW-0472">Membrane</keyword>
<feature type="transmembrane region" description="Helical" evidence="1">
    <location>
        <begin position="6"/>
        <end position="23"/>
    </location>
</feature>
<reference evidence="2 3" key="1">
    <citation type="submission" date="2017-04" db="EMBL/GenBank/DDBJ databases">
        <authorList>
            <person name="Afonso C.L."/>
            <person name="Miller P.J."/>
            <person name="Scott M.A."/>
            <person name="Spackman E."/>
            <person name="Goraichik I."/>
            <person name="Dimitrov K.M."/>
            <person name="Suarez D.L."/>
            <person name="Swayne D.E."/>
        </authorList>
    </citation>
    <scope>NUCLEOTIDE SEQUENCE [LARGE SCALE GENOMIC DNA]</scope>
    <source>
        <strain evidence="2 3">DSM 3385</strain>
    </source>
</reference>
<feature type="transmembrane region" description="Helical" evidence="1">
    <location>
        <begin position="199"/>
        <end position="218"/>
    </location>
</feature>
<dbReference type="STRING" id="1121400.SAMN02746065_1472"/>
<keyword evidence="3" id="KW-1185">Reference proteome</keyword>
<evidence type="ECO:0008006" key="4">
    <source>
        <dbReference type="Google" id="ProtNLM"/>
    </source>
</evidence>
<feature type="transmembrane region" description="Helical" evidence="1">
    <location>
        <begin position="87"/>
        <end position="107"/>
    </location>
</feature>
<dbReference type="AlphaFoldDB" id="A0A1W2EUB4"/>
<sequence length="245" mass="28678">MLHFLDLLYYFVMAILTLGFYFVVKKKTMVVKKMVVIAMILTGLGTITLILTEHRLPLYGAFEASFYLIFVLTLLEIFFWKNQSPCIHLKSCGVTLLYCFCLLLYHIMQPKEFNPDFFMYGNPWVNLFFNLRLTAAAIFSRTALLYQMGIWGERSKQTILFSHARTVLLWGLVVFLCSEWAGSWWCLNWLGDSWQWSKGFFKAAIVFMLVMLTCHLPPSLMRKSWIKGMTGSLPALFLMWTIFYH</sequence>
<organism evidence="2 3">
    <name type="scientific">Desulfocicer vacuolatum DSM 3385</name>
    <dbReference type="NCBI Taxonomy" id="1121400"/>
    <lineage>
        <taxon>Bacteria</taxon>
        <taxon>Pseudomonadati</taxon>
        <taxon>Thermodesulfobacteriota</taxon>
        <taxon>Desulfobacteria</taxon>
        <taxon>Desulfobacterales</taxon>
        <taxon>Desulfobacteraceae</taxon>
        <taxon>Desulfocicer</taxon>
    </lineage>
</organism>